<dbReference type="AlphaFoldDB" id="A0A387H8I4"/>
<keyword evidence="1" id="KW-0732">Signal</keyword>
<keyword evidence="4" id="KW-1185">Reference proteome</keyword>
<dbReference type="PANTHER" id="PTHR21666">
    <property type="entry name" value="PEPTIDASE-RELATED"/>
    <property type="match status" value="1"/>
</dbReference>
<evidence type="ECO:0000313" key="4">
    <source>
        <dbReference type="Proteomes" id="UP000271554"/>
    </source>
</evidence>
<accession>A0A387H8I4</accession>
<protein>
    <recommendedName>
        <fullName evidence="2">M23ase beta-sheet core domain-containing protein</fullName>
    </recommendedName>
</protein>
<dbReference type="Pfam" id="PF01551">
    <property type="entry name" value="Peptidase_M23"/>
    <property type="match status" value="1"/>
</dbReference>
<dbReference type="InterPro" id="IPR016047">
    <property type="entry name" value="M23ase_b-sheet_dom"/>
</dbReference>
<organism evidence="3 4">
    <name type="scientific">Streptomyces hundungensis</name>
    <dbReference type="NCBI Taxonomy" id="1077946"/>
    <lineage>
        <taxon>Bacteria</taxon>
        <taxon>Bacillati</taxon>
        <taxon>Actinomycetota</taxon>
        <taxon>Actinomycetes</taxon>
        <taxon>Kitasatosporales</taxon>
        <taxon>Streptomycetaceae</taxon>
        <taxon>Streptomyces</taxon>
    </lineage>
</organism>
<gene>
    <name evidence="3" type="ORF">DWB77_02271</name>
</gene>
<evidence type="ECO:0000256" key="1">
    <source>
        <dbReference type="ARBA" id="ARBA00022729"/>
    </source>
</evidence>
<reference evidence="3 4" key="1">
    <citation type="submission" date="2018-10" db="EMBL/GenBank/DDBJ databases">
        <title>Relationship between Morphology and Antimicrobial Activity in Streptomyces.</title>
        <authorList>
            <person name="Kang H.J."/>
            <person name="Kim S.B."/>
        </authorList>
    </citation>
    <scope>NUCLEOTIDE SEQUENCE [LARGE SCALE GENOMIC DNA]</scope>
    <source>
        <strain evidence="3 4">BH38</strain>
    </source>
</reference>
<dbReference type="InterPro" id="IPR050570">
    <property type="entry name" value="Cell_wall_metabolism_enzyme"/>
</dbReference>
<evidence type="ECO:0000313" key="3">
    <source>
        <dbReference type="EMBL" id="AYG80145.1"/>
    </source>
</evidence>
<dbReference type="KEGG" id="shun:DWB77_02271"/>
<proteinExistence type="predicted"/>
<dbReference type="RefSeq" id="WP_246033499.1">
    <property type="nucleotide sequence ID" value="NZ_CP032698.1"/>
</dbReference>
<dbReference type="PANTHER" id="PTHR21666:SF289">
    <property type="entry name" value="L-ALA--D-GLU ENDOPEPTIDASE"/>
    <property type="match status" value="1"/>
</dbReference>
<evidence type="ECO:0000259" key="2">
    <source>
        <dbReference type="Pfam" id="PF01551"/>
    </source>
</evidence>
<dbReference type="GO" id="GO:0004222">
    <property type="term" value="F:metalloendopeptidase activity"/>
    <property type="evidence" value="ECO:0007669"/>
    <property type="project" value="TreeGrafter"/>
</dbReference>
<name>A0A387H8I4_9ACTN</name>
<dbReference type="CDD" id="cd12797">
    <property type="entry name" value="M23_peptidase"/>
    <property type="match status" value="1"/>
</dbReference>
<dbReference type="Gene3D" id="2.70.70.10">
    <property type="entry name" value="Glucose Permease (Domain IIA)"/>
    <property type="match status" value="1"/>
</dbReference>
<dbReference type="SUPFAM" id="SSF51261">
    <property type="entry name" value="Duplicated hybrid motif"/>
    <property type="match status" value="1"/>
</dbReference>
<feature type="domain" description="M23ase beta-sheet core" evidence="2">
    <location>
        <begin position="36"/>
        <end position="133"/>
    </location>
</feature>
<dbReference type="InterPro" id="IPR011055">
    <property type="entry name" value="Dup_hybrid_motif"/>
</dbReference>
<dbReference type="EMBL" id="CP032698">
    <property type="protein sequence ID" value="AYG80145.1"/>
    <property type="molecule type" value="Genomic_DNA"/>
</dbReference>
<dbReference type="Proteomes" id="UP000271554">
    <property type="component" value="Chromosome"/>
</dbReference>
<sequence length="155" mass="15953">MYLALLLLALTAAGWPVTPPTVVHPWAPPATPYGPGHRGIDLAAPPGTPVRAAATGRVTFVGTVAGQGVLTITLPGTAAPPLRTTYEPVRALVTEGADVTAGQVVATTTESPSHCPSGCLHWGLLRGRTYLNPLLLLHRAAPSRLLPVAGVPEPE</sequence>